<feature type="compositionally biased region" description="Basic and acidic residues" evidence="1">
    <location>
        <begin position="1"/>
        <end position="13"/>
    </location>
</feature>
<sequence length="116" mass="12448">MRHNLTFERDRQADIANGSPLRAARTETASPGDGNRLPRRRMASGALAAHLIRRIDNNKAVLSLVLASAAVEADPIKGKTDFDLKTACLEAIAALRAITAKPSPQRRQLASRPVAG</sequence>
<evidence type="ECO:0000256" key="1">
    <source>
        <dbReference type="SAM" id="MobiDB-lite"/>
    </source>
</evidence>
<keyword evidence="2" id="KW-0614">Plasmid</keyword>
<geneLocation type="plasmid" evidence="3">
    <name>pgw6_2</name>
</geneLocation>
<reference evidence="2 3" key="1">
    <citation type="submission" date="2018-11" db="EMBL/GenBank/DDBJ databases">
        <title>Genome squencing of methanotrophic bacteria isolated from alkaline groundwater in Korea.</title>
        <authorList>
            <person name="Nguyen L.N."/>
        </authorList>
    </citation>
    <scope>NUCLEOTIDE SEQUENCE [LARGE SCALE GENOMIC DNA]</scope>
    <source>
        <strain evidence="2 3">GW6</strain>
        <plasmid evidence="3">pgw6_2</plasmid>
    </source>
</reference>
<name>A0A3G8MCY4_9HYPH</name>
<protein>
    <submittedName>
        <fullName evidence="2">Uncharacterized protein</fullName>
    </submittedName>
</protein>
<dbReference type="KEGG" id="mros:EHO51_19390"/>
<dbReference type="EMBL" id="CP034088">
    <property type="protein sequence ID" value="AZG78982.1"/>
    <property type="molecule type" value="Genomic_DNA"/>
</dbReference>
<evidence type="ECO:0000313" key="2">
    <source>
        <dbReference type="EMBL" id="AZG78982.1"/>
    </source>
</evidence>
<proteinExistence type="predicted"/>
<accession>A0A3G8MCY4</accession>
<dbReference type="Proteomes" id="UP000273982">
    <property type="component" value="Plasmid pGW6_2"/>
</dbReference>
<dbReference type="AlphaFoldDB" id="A0A3G8MCY4"/>
<evidence type="ECO:0000313" key="3">
    <source>
        <dbReference type="Proteomes" id="UP000273982"/>
    </source>
</evidence>
<gene>
    <name evidence="2" type="ORF">EHO51_19390</name>
</gene>
<organism evidence="2 3">
    <name type="scientific">Methylocystis rosea</name>
    <dbReference type="NCBI Taxonomy" id="173366"/>
    <lineage>
        <taxon>Bacteria</taxon>
        <taxon>Pseudomonadati</taxon>
        <taxon>Pseudomonadota</taxon>
        <taxon>Alphaproteobacteria</taxon>
        <taxon>Hyphomicrobiales</taxon>
        <taxon>Methylocystaceae</taxon>
        <taxon>Methylocystis</taxon>
    </lineage>
</organism>
<dbReference type="RefSeq" id="WP_124740490.1">
    <property type="nucleotide sequence ID" value="NZ_CP034088.1"/>
</dbReference>
<feature type="region of interest" description="Disordered" evidence="1">
    <location>
        <begin position="1"/>
        <end position="39"/>
    </location>
</feature>